<gene>
    <name evidence="1" type="ORF">ACCO45_002701</name>
</gene>
<reference evidence="1" key="1">
    <citation type="submission" date="2024-12" db="EMBL/GenBank/DDBJ databases">
        <title>Comparative genomics and development of molecular markers within Purpureocillium lilacinum and among Purpureocillium species.</title>
        <authorList>
            <person name="Yeh Z.-Y."/>
            <person name="Ni N.-T."/>
            <person name="Lo P.-H."/>
            <person name="Mushyakhwo K."/>
            <person name="Lin C.-F."/>
            <person name="Nai Y.-S."/>
        </authorList>
    </citation>
    <scope>NUCLEOTIDE SEQUENCE</scope>
    <source>
        <strain evidence="1">NCHU-NPUST-175</strain>
    </source>
</reference>
<name>A0ACC4E0W0_PURLI</name>
<evidence type="ECO:0000313" key="1">
    <source>
        <dbReference type="EMBL" id="KAL3961178.1"/>
    </source>
</evidence>
<sequence length="94" mass="10611">MGAALASLRADVIKVQSPNLPDIQSFDLTLTAGKRTFSLDLNVEDDKKKLRTLIEDVDVIIQAYRYRSLERRGFGLNEVLEMANKRGKGWCILT</sequence>
<proteinExistence type="predicted"/>
<organism evidence="1 2">
    <name type="scientific">Purpureocillium lilacinum</name>
    <name type="common">Paecilomyces lilacinus</name>
    <dbReference type="NCBI Taxonomy" id="33203"/>
    <lineage>
        <taxon>Eukaryota</taxon>
        <taxon>Fungi</taxon>
        <taxon>Dikarya</taxon>
        <taxon>Ascomycota</taxon>
        <taxon>Pezizomycotina</taxon>
        <taxon>Sordariomycetes</taxon>
        <taxon>Hypocreomycetidae</taxon>
        <taxon>Hypocreales</taxon>
        <taxon>Ophiocordycipitaceae</taxon>
        <taxon>Purpureocillium</taxon>
    </lineage>
</organism>
<comment type="caution">
    <text evidence="1">The sequence shown here is derived from an EMBL/GenBank/DDBJ whole genome shotgun (WGS) entry which is preliminary data.</text>
</comment>
<keyword evidence="2" id="KW-1185">Reference proteome</keyword>
<dbReference type="Proteomes" id="UP001638806">
    <property type="component" value="Unassembled WGS sequence"/>
</dbReference>
<protein>
    <submittedName>
        <fullName evidence="1">Uncharacterized protein</fullName>
    </submittedName>
</protein>
<accession>A0ACC4E0W0</accession>
<evidence type="ECO:0000313" key="2">
    <source>
        <dbReference type="Proteomes" id="UP001638806"/>
    </source>
</evidence>
<dbReference type="EMBL" id="JBGNUJ010000003">
    <property type="protein sequence ID" value="KAL3961178.1"/>
    <property type="molecule type" value="Genomic_DNA"/>
</dbReference>